<evidence type="ECO:0000313" key="3">
    <source>
        <dbReference type="Proteomes" id="UP000824540"/>
    </source>
</evidence>
<sequence length="82" mass="9081">MEEGDKKRDTGREGQEGRVRRAAGSGFGEVSVILVFGGWLENLLDYNRFGLELCNGSQTHPRRDIIKGMFVSLRNKQAPTAG</sequence>
<reference evidence="2" key="1">
    <citation type="thesis" date="2021" institute="BYU ScholarsArchive" country="Provo, UT, USA">
        <title>Applications of and Algorithms for Genome Assembly and Genomic Analyses with an Emphasis on Marine Teleosts.</title>
        <authorList>
            <person name="Pickett B.D."/>
        </authorList>
    </citation>
    <scope>NUCLEOTIDE SEQUENCE</scope>
    <source>
        <strain evidence="2">HI-2016</strain>
    </source>
</reference>
<dbReference type="AlphaFoldDB" id="A0A8T2PVF9"/>
<dbReference type="Proteomes" id="UP000824540">
    <property type="component" value="Unassembled WGS sequence"/>
</dbReference>
<feature type="region of interest" description="Disordered" evidence="1">
    <location>
        <begin position="1"/>
        <end position="21"/>
    </location>
</feature>
<protein>
    <submittedName>
        <fullName evidence="2">Uncharacterized protein</fullName>
    </submittedName>
</protein>
<feature type="compositionally biased region" description="Basic and acidic residues" evidence="1">
    <location>
        <begin position="1"/>
        <end position="19"/>
    </location>
</feature>
<evidence type="ECO:0000313" key="2">
    <source>
        <dbReference type="EMBL" id="KAG9355311.1"/>
    </source>
</evidence>
<accession>A0A8T2PVF9</accession>
<comment type="caution">
    <text evidence="2">The sequence shown here is derived from an EMBL/GenBank/DDBJ whole genome shotgun (WGS) entry which is preliminary data.</text>
</comment>
<name>A0A8T2PVF9_9TELE</name>
<dbReference type="EMBL" id="JAFBMS010000001">
    <property type="protein sequence ID" value="KAG9355311.1"/>
    <property type="molecule type" value="Genomic_DNA"/>
</dbReference>
<keyword evidence="3" id="KW-1185">Reference proteome</keyword>
<organism evidence="2 3">
    <name type="scientific">Albula glossodonta</name>
    <name type="common">roundjaw bonefish</name>
    <dbReference type="NCBI Taxonomy" id="121402"/>
    <lineage>
        <taxon>Eukaryota</taxon>
        <taxon>Metazoa</taxon>
        <taxon>Chordata</taxon>
        <taxon>Craniata</taxon>
        <taxon>Vertebrata</taxon>
        <taxon>Euteleostomi</taxon>
        <taxon>Actinopterygii</taxon>
        <taxon>Neopterygii</taxon>
        <taxon>Teleostei</taxon>
        <taxon>Albuliformes</taxon>
        <taxon>Albulidae</taxon>
        <taxon>Albula</taxon>
    </lineage>
</organism>
<gene>
    <name evidence="2" type="ORF">JZ751_000149</name>
</gene>
<evidence type="ECO:0000256" key="1">
    <source>
        <dbReference type="SAM" id="MobiDB-lite"/>
    </source>
</evidence>
<proteinExistence type="predicted"/>